<dbReference type="CDD" id="cd14479">
    <property type="entry name" value="SPX-MFS_plant"/>
    <property type="match status" value="1"/>
</dbReference>
<comment type="subcellular location">
    <subcellularLocation>
        <location evidence="1">Membrane</location>
        <topology evidence="1">Multi-pass membrane protein</topology>
    </subcellularLocation>
</comment>
<evidence type="ECO:0000256" key="5">
    <source>
        <dbReference type="ARBA" id="ARBA00023136"/>
    </source>
</evidence>
<keyword evidence="3 7" id="KW-0812">Transmembrane</keyword>
<feature type="transmembrane region" description="Helical" evidence="7">
    <location>
        <begin position="316"/>
        <end position="333"/>
    </location>
</feature>
<dbReference type="SUPFAM" id="SSF103473">
    <property type="entry name" value="MFS general substrate transporter"/>
    <property type="match status" value="1"/>
</dbReference>
<dbReference type="Proteomes" id="UP001179952">
    <property type="component" value="Unassembled WGS sequence"/>
</dbReference>
<evidence type="ECO:0000256" key="7">
    <source>
        <dbReference type="SAM" id="Phobius"/>
    </source>
</evidence>
<feature type="transmembrane region" description="Helical" evidence="7">
    <location>
        <begin position="251"/>
        <end position="269"/>
    </location>
</feature>
<comment type="similarity">
    <text evidence="2">Belongs to the major facilitator superfamily.</text>
</comment>
<feature type="transmembrane region" description="Helical" evidence="7">
    <location>
        <begin position="378"/>
        <end position="400"/>
    </location>
</feature>
<feature type="domain" description="SPX" evidence="8">
    <location>
        <begin position="2"/>
        <end position="145"/>
    </location>
</feature>
<gene>
    <name evidence="9" type="ORF">QJS04_geneDACA010815</name>
</gene>
<evidence type="ECO:0000313" key="10">
    <source>
        <dbReference type="Proteomes" id="UP001179952"/>
    </source>
</evidence>
<name>A0AAV9BDE6_ACOGR</name>
<evidence type="ECO:0000259" key="8">
    <source>
        <dbReference type="PROSITE" id="PS51382"/>
    </source>
</evidence>
<dbReference type="InterPro" id="IPR004331">
    <property type="entry name" value="SPX_dom"/>
</dbReference>
<evidence type="ECO:0000256" key="2">
    <source>
        <dbReference type="ARBA" id="ARBA00008335"/>
    </source>
</evidence>
<dbReference type="InterPro" id="IPR051068">
    <property type="entry name" value="MFS_Domain-Containing_Protein"/>
</dbReference>
<organism evidence="9 10">
    <name type="scientific">Acorus gramineus</name>
    <name type="common">Dwarf sweet flag</name>
    <dbReference type="NCBI Taxonomy" id="55184"/>
    <lineage>
        <taxon>Eukaryota</taxon>
        <taxon>Viridiplantae</taxon>
        <taxon>Streptophyta</taxon>
        <taxon>Embryophyta</taxon>
        <taxon>Tracheophyta</taxon>
        <taxon>Spermatophyta</taxon>
        <taxon>Magnoliopsida</taxon>
        <taxon>Liliopsida</taxon>
        <taxon>Acoraceae</taxon>
        <taxon>Acorus</taxon>
    </lineage>
</organism>
<feature type="transmembrane region" description="Helical" evidence="7">
    <location>
        <begin position="412"/>
        <end position="430"/>
    </location>
</feature>
<dbReference type="Pfam" id="PF03105">
    <property type="entry name" value="SPX"/>
    <property type="match status" value="2"/>
</dbReference>
<dbReference type="PANTHER" id="PTHR23510:SF65">
    <property type="entry name" value="SPX DOMAIN-CONTAINING MEMBRANE PROTEIN OS09G0521800"/>
    <property type="match status" value="1"/>
</dbReference>
<evidence type="ECO:0000313" key="9">
    <source>
        <dbReference type="EMBL" id="KAK1274443.1"/>
    </source>
</evidence>
<dbReference type="EMBL" id="JAUJYN010000004">
    <property type="protein sequence ID" value="KAK1274443.1"/>
    <property type="molecule type" value="Genomic_DNA"/>
</dbReference>
<dbReference type="GO" id="GO:0022857">
    <property type="term" value="F:transmembrane transporter activity"/>
    <property type="evidence" value="ECO:0007669"/>
    <property type="project" value="InterPro"/>
</dbReference>
<protein>
    <submittedName>
        <fullName evidence="9">SPX domain-containing membrane protein</fullName>
    </submittedName>
</protein>
<feature type="transmembrane region" description="Helical" evidence="7">
    <location>
        <begin position="281"/>
        <end position="304"/>
    </location>
</feature>
<keyword evidence="5 7" id="KW-0472">Membrane</keyword>
<keyword evidence="10" id="KW-1185">Reference proteome</keyword>
<dbReference type="GO" id="GO:0016020">
    <property type="term" value="C:membrane"/>
    <property type="evidence" value="ECO:0007669"/>
    <property type="project" value="UniProtKB-SubCell"/>
</dbReference>
<feature type="transmembrane region" description="Helical" evidence="7">
    <location>
        <begin position="578"/>
        <end position="596"/>
    </location>
</feature>
<dbReference type="PANTHER" id="PTHR23510">
    <property type="entry name" value="INNER MEMBRANE TRANSPORT PROTEIN YAJR"/>
    <property type="match status" value="1"/>
</dbReference>
<comment type="caution">
    <text evidence="9">The sequence shown here is derived from an EMBL/GenBank/DDBJ whole genome shotgun (WGS) entry which is preliminary data.</text>
</comment>
<dbReference type="InterPro" id="IPR011701">
    <property type="entry name" value="MFS"/>
</dbReference>
<evidence type="ECO:0000256" key="4">
    <source>
        <dbReference type="ARBA" id="ARBA00022989"/>
    </source>
</evidence>
<proteinExistence type="inferred from homology"/>
<keyword evidence="4 7" id="KW-1133">Transmembrane helix</keyword>
<sequence>MVAFGKKLKERQFPEWQKYYMNYKLMKKKVKQYAQQIQVSGQDRRHVLKEFSRMLDTQIEKIVLFVLEQQGVLAGRIDKLGEQRAALEEQPDISQISELREAYREVGRDLLKLLHFVEINATGLRKILKKFDKRCGYRFTDYYVSSRSNHPYSQLQQVFKHVGIGAVVGALSRNLADIQDRQGSYLSIYDQPSVTFKDPVIDTIKAAVDRLTHSTNFLGFLGQHALIIQPEEIPTPQEEQAEEERYHFMSLVLNLANTFLYMVNTYIIVPTADDYSLSLGAAATVCGVIIGSMAVAQVFSSIYFSAWSNKSYFRPLVFSSIVLLLGNTMYALAYDLDSLTVLIAGRLFCGLGSARAVNRRYISDCVPLKIRMQASAAFVSASALGMACGPALAGLLQTNFKIYALTFNQVTLPGWVMSLAWLVYLLWVWISFKEPHRETEDHVVPEEVDAGTTENEGLENGLRQPLILSSEDKKQDEDGDPEYDESEEAPEESRKPATSIASAYRLLTPSVKVQLLIYFMLKYAMEILLSESSVITTYYFNWTTSSVAIFLACLGLTVLPVNIIVGSYISNMFEDRQILLASEIMVCIGIVLSFNISSHYSVPQYICSALITFVFSEVLEGVNLSLLSRVMSSRLARGTYNGGLLSTEAGTLARVVADGTITLAGYLGENKLLNITLLPSLAICIGSIAATLLTYNSLF</sequence>
<evidence type="ECO:0000256" key="3">
    <source>
        <dbReference type="ARBA" id="ARBA00022692"/>
    </source>
</evidence>
<dbReference type="InterPro" id="IPR045264">
    <property type="entry name" value="SPXM_SPX_plant"/>
</dbReference>
<feature type="transmembrane region" description="Helical" evidence="7">
    <location>
        <begin position="546"/>
        <end position="566"/>
    </location>
</feature>
<reference evidence="9" key="2">
    <citation type="submission" date="2023-06" db="EMBL/GenBank/DDBJ databases">
        <authorList>
            <person name="Ma L."/>
            <person name="Liu K.-W."/>
            <person name="Li Z."/>
            <person name="Hsiao Y.-Y."/>
            <person name="Qi Y."/>
            <person name="Fu T."/>
            <person name="Tang G."/>
            <person name="Zhang D."/>
            <person name="Sun W.-H."/>
            <person name="Liu D.-K."/>
            <person name="Li Y."/>
            <person name="Chen G.-Z."/>
            <person name="Liu X.-D."/>
            <person name="Liao X.-Y."/>
            <person name="Jiang Y.-T."/>
            <person name="Yu X."/>
            <person name="Hao Y."/>
            <person name="Huang J."/>
            <person name="Zhao X.-W."/>
            <person name="Ke S."/>
            <person name="Chen Y.-Y."/>
            <person name="Wu W.-L."/>
            <person name="Hsu J.-L."/>
            <person name="Lin Y.-F."/>
            <person name="Huang M.-D."/>
            <person name="Li C.-Y."/>
            <person name="Huang L."/>
            <person name="Wang Z.-W."/>
            <person name="Zhao X."/>
            <person name="Zhong W.-Y."/>
            <person name="Peng D.-H."/>
            <person name="Ahmad S."/>
            <person name="Lan S."/>
            <person name="Zhang J.-S."/>
            <person name="Tsai W.-C."/>
            <person name="Van De Peer Y."/>
            <person name="Liu Z.-J."/>
        </authorList>
    </citation>
    <scope>NUCLEOTIDE SEQUENCE</scope>
    <source>
        <strain evidence="9">SCP</strain>
        <tissue evidence="9">Leaves</tissue>
    </source>
</reference>
<feature type="region of interest" description="Disordered" evidence="6">
    <location>
        <begin position="469"/>
        <end position="496"/>
    </location>
</feature>
<feature type="transmembrane region" description="Helical" evidence="7">
    <location>
        <begin position="515"/>
        <end position="540"/>
    </location>
</feature>
<dbReference type="Pfam" id="PF07690">
    <property type="entry name" value="MFS_1"/>
    <property type="match status" value="1"/>
</dbReference>
<dbReference type="PROSITE" id="PS51382">
    <property type="entry name" value="SPX"/>
    <property type="match status" value="1"/>
</dbReference>
<dbReference type="InterPro" id="IPR036259">
    <property type="entry name" value="MFS_trans_sf"/>
</dbReference>
<feature type="transmembrane region" description="Helical" evidence="7">
    <location>
        <begin position="672"/>
        <end position="695"/>
    </location>
</feature>
<dbReference type="Gene3D" id="1.20.1250.20">
    <property type="entry name" value="MFS general substrate transporter like domains"/>
    <property type="match status" value="1"/>
</dbReference>
<dbReference type="AlphaFoldDB" id="A0AAV9BDE6"/>
<feature type="transmembrane region" description="Helical" evidence="7">
    <location>
        <begin position="339"/>
        <end position="357"/>
    </location>
</feature>
<accession>A0AAV9BDE6</accession>
<feature type="transmembrane region" description="Helical" evidence="7">
    <location>
        <begin position="602"/>
        <end position="627"/>
    </location>
</feature>
<evidence type="ECO:0000256" key="1">
    <source>
        <dbReference type="ARBA" id="ARBA00004141"/>
    </source>
</evidence>
<feature type="compositionally biased region" description="Acidic residues" evidence="6">
    <location>
        <begin position="477"/>
        <end position="490"/>
    </location>
</feature>
<evidence type="ECO:0000256" key="6">
    <source>
        <dbReference type="SAM" id="MobiDB-lite"/>
    </source>
</evidence>
<reference evidence="9" key="1">
    <citation type="journal article" date="2023" name="Nat. Commun.">
        <title>Diploid and tetraploid genomes of Acorus and the evolution of monocots.</title>
        <authorList>
            <person name="Ma L."/>
            <person name="Liu K.W."/>
            <person name="Li Z."/>
            <person name="Hsiao Y.Y."/>
            <person name="Qi Y."/>
            <person name="Fu T."/>
            <person name="Tang G.D."/>
            <person name="Zhang D."/>
            <person name="Sun W.H."/>
            <person name="Liu D.K."/>
            <person name="Li Y."/>
            <person name="Chen G.Z."/>
            <person name="Liu X.D."/>
            <person name="Liao X.Y."/>
            <person name="Jiang Y.T."/>
            <person name="Yu X."/>
            <person name="Hao Y."/>
            <person name="Huang J."/>
            <person name="Zhao X.W."/>
            <person name="Ke S."/>
            <person name="Chen Y.Y."/>
            <person name="Wu W.L."/>
            <person name="Hsu J.L."/>
            <person name="Lin Y.F."/>
            <person name="Huang M.D."/>
            <person name="Li C.Y."/>
            <person name="Huang L."/>
            <person name="Wang Z.W."/>
            <person name="Zhao X."/>
            <person name="Zhong W.Y."/>
            <person name="Peng D.H."/>
            <person name="Ahmad S."/>
            <person name="Lan S."/>
            <person name="Zhang J.S."/>
            <person name="Tsai W.C."/>
            <person name="Van de Peer Y."/>
            <person name="Liu Z.J."/>
        </authorList>
    </citation>
    <scope>NUCLEOTIDE SEQUENCE</scope>
    <source>
        <strain evidence="9">SCP</strain>
    </source>
</reference>